<accession>A0A0G0YNY6</accession>
<name>A0A0G0YNY6_UNCKA</name>
<keyword evidence="1" id="KW-0472">Membrane</keyword>
<evidence type="ECO:0000313" key="2">
    <source>
        <dbReference type="EMBL" id="KKS38442.1"/>
    </source>
</evidence>
<organism evidence="2 3">
    <name type="scientific">candidate division WWE3 bacterium GW2011_GWF1_42_14</name>
    <dbReference type="NCBI Taxonomy" id="1619138"/>
    <lineage>
        <taxon>Bacteria</taxon>
        <taxon>Katanobacteria</taxon>
    </lineage>
</organism>
<keyword evidence="1" id="KW-1133">Transmembrane helix</keyword>
<feature type="transmembrane region" description="Helical" evidence="1">
    <location>
        <begin position="12"/>
        <end position="35"/>
    </location>
</feature>
<dbReference type="InterPro" id="IPR043716">
    <property type="entry name" value="DUF5657"/>
</dbReference>
<evidence type="ECO:0000313" key="3">
    <source>
        <dbReference type="Proteomes" id="UP000033847"/>
    </source>
</evidence>
<dbReference type="Pfam" id="PF18901">
    <property type="entry name" value="DUF5657"/>
    <property type="match status" value="1"/>
</dbReference>
<sequence length="76" mass="8449">MPNLENLLPEAGIIAITDVVVFIFVALYTVFSFLLMKQIKLMNKSFSTPLGGVFTFFGRLHFFAALILLLAALLNL</sequence>
<keyword evidence="1" id="KW-0812">Transmembrane</keyword>
<proteinExistence type="predicted"/>
<gene>
    <name evidence="2" type="ORF">UV00_C0007G0023</name>
</gene>
<dbReference type="AlphaFoldDB" id="A0A0G0YNY6"/>
<reference evidence="2 3" key="1">
    <citation type="journal article" date="2015" name="Nature">
        <title>rRNA introns, odd ribosomes, and small enigmatic genomes across a large radiation of phyla.</title>
        <authorList>
            <person name="Brown C.T."/>
            <person name="Hug L.A."/>
            <person name="Thomas B.C."/>
            <person name="Sharon I."/>
            <person name="Castelle C.J."/>
            <person name="Singh A."/>
            <person name="Wilkins M.J."/>
            <person name="Williams K.H."/>
            <person name="Banfield J.F."/>
        </authorList>
    </citation>
    <scope>NUCLEOTIDE SEQUENCE [LARGE SCALE GENOMIC DNA]</scope>
</reference>
<feature type="transmembrane region" description="Helical" evidence="1">
    <location>
        <begin position="56"/>
        <end position="74"/>
    </location>
</feature>
<comment type="caution">
    <text evidence="2">The sequence shown here is derived from an EMBL/GenBank/DDBJ whole genome shotgun (WGS) entry which is preliminary data.</text>
</comment>
<evidence type="ECO:0000256" key="1">
    <source>
        <dbReference type="SAM" id="Phobius"/>
    </source>
</evidence>
<dbReference type="Proteomes" id="UP000033847">
    <property type="component" value="Unassembled WGS sequence"/>
</dbReference>
<dbReference type="EMBL" id="LCCU01000007">
    <property type="protein sequence ID" value="KKS38442.1"/>
    <property type="molecule type" value="Genomic_DNA"/>
</dbReference>
<protein>
    <submittedName>
        <fullName evidence="2">Uncharacterized protein</fullName>
    </submittedName>
</protein>